<dbReference type="eggNOG" id="COG2114">
    <property type="taxonomic scope" value="Bacteria"/>
</dbReference>
<dbReference type="KEGG" id="sen:SACE_3984"/>
<dbReference type="GO" id="GO:0004016">
    <property type="term" value="F:adenylate cyclase activity"/>
    <property type="evidence" value="ECO:0007669"/>
    <property type="project" value="UniProtKB-EC"/>
</dbReference>
<dbReference type="Pfam" id="PF00211">
    <property type="entry name" value="Guanylate_cyc"/>
    <property type="match status" value="1"/>
</dbReference>
<proteinExistence type="inferred from homology"/>
<dbReference type="PROSITE" id="PS50125">
    <property type="entry name" value="GUANYLATE_CYCLASE_2"/>
    <property type="match status" value="1"/>
</dbReference>
<dbReference type="EC" id="4.6.1.1" evidence="2"/>
<reference evidence="2 3" key="1">
    <citation type="journal article" date="2007" name="Nat. Biotechnol.">
        <title>Complete genome sequence of the erythromycin-producing bacterium Saccharopolyspora erythraea NRRL23338.</title>
        <authorList>
            <person name="Oliynyk M."/>
            <person name="Samborskyy M."/>
            <person name="Lester J.B."/>
            <person name="Mironenko T."/>
            <person name="Scott N."/>
            <person name="Dickens S."/>
            <person name="Haydock S.F."/>
            <person name="Leadlay P.F."/>
        </authorList>
    </citation>
    <scope>NUCLEOTIDE SEQUENCE [LARGE SCALE GENOMIC DNA]</scope>
    <source>
        <strain evidence="3">ATCC 11635 / DSM 40517 / JCM 4748 / NBRC 13426 / NCIMB 8594 / NRRL 2338</strain>
    </source>
</reference>
<evidence type="ECO:0000313" key="3">
    <source>
        <dbReference type="Proteomes" id="UP000006728"/>
    </source>
</evidence>
<dbReference type="EMBL" id="AM420293">
    <property type="protein sequence ID" value="CAM03255.1"/>
    <property type="molecule type" value="Genomic_DNA"/>
</dbReference>
<dbReference type="HOGENOM" id="CLU_065138_0_0_11"/>
<dbReference type="AlphaFoldDB" id="A4FGT0"/>
<keyword evidence="2" id="KW-0456">Lyase</keyword>
<dbReference type="CDD" id="cd07302">
    <property type="entry name" value="CHD"/>
    <property type="match status" value="1"/>
</dbReference>
<dbReference type="InterPro" id="IPR029787">
    <property type="entry name" value="Nucleotide_cyclase"/>
</dbReference>
<sequence>MARRVDGDPWLLALAEWLRTRLPGDARYGDPLSIGGSAVSGVLGRRLAVLAARQPSVLRELGFGALQVWQSQAEGEPADEGEQELAVLFTDLAGFSTWTLEVGDDFAVEMLREVGAAIEPLVQRRGRLVKRLGDGLMAVFPHAHDAVEAGLAARDAVERLAVRGHRLRLRAGVHVGRPRELGQDYFGRDVNIAARVAGAAGAGEVLISSSTLERLDNTGFVLRRKDFFHAKGVPPGVGVYRVDTETR</sequence>
<gene>
    <name evidence="2" type="ordered locus">SACE_3984</name>
</gene>
<dbReference type="SMART" id="SM00044">
    <property type="entry name" value="CYCc"/>
    <property type="match status" value="1"/>
</dbReference>
<dbReference type="GO" id="GO:0035556">
    <property type="term" value="P:intracellular signal transduction"/>
    <property type="evidence" value="ECO:0007669"/>
    <property type="project" value="InterPro"/>
</dbReference>
<accession>A4FGT0</accession>
<dbReference type="SUPFAM" id="SSF55073">
    <property type="entry name" value="Nucleotide cyclase"/>
    <property type="match status" value="1"/>
</dbReference>
<protein>
    <submittedName>
        <fullName evidence="2">Probable adenylate cyclase</fullName>
        <ecNumber evidence="2">4.6.1.1</ecNumber>
    </submittedName>
</protein>
<name>A4FGT0_SACEN</name>
<dbReference type="PANTHER" id="PTHR43081:SF19">
    <property type="entry name" value="PH-SENSITIVE ADENYLATE CYCLASE RV1264"/>
    <property type="match status" value="1"/>
</dbReference>
<dbReference type="PANTHER" id="PTHR43081">
    <property type="entry name" value="ADENYLATE CYCLASE, TERMINAL-DIFFERENTIATION SPECIFIC-RELATED"/>
    <property type="match status" value="1"/>
</dbReference>
<keyword evidence="3" id="KW-1185">Reference proteome</keyword>
<dbReference type="STRING" id="405948.SACE_3984"/>
<evidence type="ECO:0000256" key="1">
    <source>
        <dbReference type="ARBA" id="ARBA00005381"/>
    </source>
</evidence>
<evidence type="ECO:0000313" key="2">
    <source>
        <dbReference type="EMBL" id="CAM03255.1"/>
    </source>
</evidence>
<organism evidence="2 3">
    <name type="scientific">Saccharopolyspora erythraea (strain ATCC 11635 / DSM 40517 / JCM 4748 / NBRC 13426 / NCIMB 8594 / NRRL 2338)</name>
    <dbReference type="NCBI Taxonomy" id="405948"/>
    <lineage>
        <taxon>Bacteria</taxon>
        <taxon>Bacillati</taxon>
        <taxon>Actinomycetota</taxon>
        <taxon>Actinomycetes</taxon>
        <taxon>Pseudonocardiales</taxon>
        <taxon>Pseudonocardiaceae</taxon>
        <taxon>Saccharopolyspora</taxon>
    </lineage>
</organism>
<dbReference type="RefSeq" id="WP_009944745.1">
    <property type="nucleotide sequence ID" value="NC_009142.1"/>
</dbReference>
<comment type="similarity">
    <text evidence="1">Belongs to the adenylyl cyclase class-3 family.</text>
</comment>
<dbReference type="OrthoDB" id="5494175at2"/>
<dbReference type="GO" id="GO:0006171">
    <property type="term" value="P:cAMP biosynthetic process"/>
    <property type="evidence" value="ECO:0007669"/>
    <property type="project" value="TreeGrafter"/>
</dbReference>
<dbReference type="Proteomes" id="UP000006728">
    <property type="component" value="Chromosome"/>
</dbReference>
<dbReference type="Gene3D" id="3.30.70.1230">
    <property type="entry name" value="Nucleotide cyclase"/>
    <property type="match status" value="1"/>
</dbReference>
<dbReference type="InterPro" id="IPR001054">
    <property type="entry name" value="A/G_cyclase"/>
</dbReference>
<dbReference type="InterPro" id="IPR050697">
    <property type="entry name" value="Adenylyl/Guanylyl_Cyclase_3/4"/>
</dbReference>